<keyword evidence="3" id="KW-1185">Reference proteome</keyword>
<dbReference type="Proteomes" id="UP000277580">
    <property type="component" value="Unassembled WGS sequence"/>
</dbReference>
<evidence type="ECO:0000256" key="1">
    <source>
        <dbReference type="SAM" id="MobiDB-lite"/>
    </source>
</evidence>
<name>A0A3N4KJP4_9PEZI</name>
<organism evidence="2 3">
    <name type="scientific">Morchella conica CCBAS932</name>
    <dbReference type="NCBI Taxonomy" id="1392247"/>
    <lineage>
        <taxon>Eukaryota</taxon>
        <taxon>Fungi</taxon>
        <taxon>Dikarya</taxon>
        <taxon>Ascomycota</taxon>
        <taxon>Pezizomycotina</taxon>
        <taxon>Pezizomycetes</taxon>
        <taxon>Pezizales</taxon>
        <taxon>Morchellaceae</taxon>
        <taxon>Morchella</taxon>
    </lineage>
</organism>
<proteinExistence type="predicted"/>
<reference evidence="2 3" key="1">
    <citation type="journal article" date="2018" name="Nat. Ecol. Evol.">
        <title>Pezizomycetes genomes reveal the molecular basis of ectomycorrhizal truffle lifestyle.</title>
        <authorList>
            <person name="Murat C."/>
            <person name="Payen T."/>
            <person name="Noel B."/>
            <person name="Kuo A."/>
            <person name="Morin E."/>
            <person name="Chen J."/>
            <person name="Kohler A."/>
            <person name="Krizsan K."/>
            <person name="Balestrini R."/>
            <person name="Da Silva C."/>
            <person name="Montanini B."/>
            <person name="Hainaut M."/>
            <person name="Levati E."/>
            <person name="Barry K.W."/>
            <person name="Belfiori B."/>
            <person name="Cichocki N."/>
            <person name="Clum A."/>
            <person name="Dockter R.B."/>
            <person name="Fauchery L."/>
            <person name="Guy J."/>
            <person name="Iotti M."/>
            <person name="Le Tacon F."/>
            <person name="Lindquist E.A."/>
            <person name="Lipzen A."/>
            <person name="Malagnac F."/>
            <person name="Mello A."/>
            <person name="Molinier V."/>
            <person name="Miyauchi S."/>
            <person name="Poulain J."/>
            <person name="Riccioni C."/>
            <person name="Rubini A."/>
            <person name="Sitrit Y."/>
            <person name="Splivallo R."/>
            <person name="Traeger S."/>
            <person name="Wang M."/>
            <person name="Zifcakova L."/>
            <person name="Wipf D."/>
            <person name="Zambonelli A."/>
            <person name="Paolocci F."/>
            <person name="Nowrousian M."/>
            <person name="Ottonello S."/>
            <person name="Baldrian P."/>
            <person name="Spatafora J.W."/>
            <person name="Henrissat B."/>
            <person name="Nagy L.G."/>
            <person name="Aury J.M."/>
            <person name="Wincker P."/>
            <person name="Grigoriev I.V."/>
            <person name="Bonfante P."/>
            <person name="Martin F.M."/>
        </authorList>
    </citation>
    <scope>NUCLEOTIDE SEQUENCE [LARGE SCALE GENOMIC DNA]</scope>
    <source>
        <strain evidence="2 3">CCBAS932</strain>
    </source>
</reference>
<evidence type="ECO:0000313" key="3">
    <source>
        <dbReference type="Proteomes" id="UP000277580"/>
    </source>
</evidence>
<feature type="region of interest" description="Disordered" evidence="1">
    <location>
        <begin position="39"/>
        <end position="59"/>
    </location>
</feature>
<feature type="compositionally biased region" description="Basic residues" evidence="1">
    <location>
        <begin position="41"/>
        <end position="52"/>
    </location>
</feature>
<dbReference type="AlphaFoldDB" id="A0A3N4KJP4"/>
<accession>A0A3N4KJP4</accession>
<dbReference type="EMBL" id="ML119140">
    <property type="protein sequence ID" value="RPB10786.1"/>
    <property type="molecule type" value="Genomic_DNA"/>
</dbReference>
<evidence type="ECO:0000313" key="2">
    <source>
        <dbReference type="EMBL" id="RPB10786.1"/>
    </source>
</evidence>
<protein>
    <submittedName>
        <fullName evidence="2">Uncharacterized protein</fullName>
    </submittedName>
</protein>
<dbReference type="InParanoid" id="A0A3N4KJP4"/>
<sequence>MRIVPQRHINAYKQITIPLNLALLTCYLPPILTRSVPLTKPARKKKKKRKRTLLSDKKT</sequence>
<gene>
    <name evidence="2" type="ORF">P167DRAFT_240478</name>
</gene>